<dbReference type="EMBL" id="JACOPN010000001">
    <property type="protein sequence ID" value="MBC5716006.1"/>
    <property type="molecule type" value="Genomic_DNA"/>
</dbReference>
<dbReference type="Proteomes" id="UP000602260">
    <property type="component" value="Unassembled WGS sequence"/>
</dbReference>
<reference evidence="2" key="1">
    <citation type="submission" date="2020-08" db="EMBL/GenBank/DDBJ databases">
        <title>Genome public.</title>
        <authorList>
            <person name="Liu C."/>
            <person name="Sun Q."/>
        </authorList>
    </citation>
    <scope>NUCLEOTIDE SEQUENCE</scope>
    <source>
        <strain evidence="2">BX5</strain>
    </source>
</reference>
<dbReference type="RefSeq" id="WP_186877505.1">
    <property type="nucleotide sequence ID" value="NZ_JACOPN010000001.1"/>
</dbReference>
<comment type="caution">
    <text evidence="2">The sequence shown here is derived from an EMBL/GenBank/DDBJ whole genome shotgun (WGS) entry which is preliminary data.</text>
</comment>
<dbReference type="PROSITE" id="PS51257">
    <property type="entry name" value="PROKAR_LIPOPROTEIN"/>
    <property type="match status" value="1"/>
</dbReference>
<accession>A0A8J6J2H1</accession>
<proteinExistence type="predicted"/>
<name>A0A8J6J2H1_9FIRM</name>
<organism evidence="2 3">
    <name type="scientific">Flintibacter faecis</name>
    <dbReference type="NCBI Taxonomy" id="2763047"/>
    <lineage>
        <taxon>Bacteria</taxon>
        <taxon>Bacillati</taxon>
        <taxon>Bacillota</taxon>
        <taxon>Clostridia</taxon>
        <taxon>Eubacteriales</taxon>
        <taxon>Flintibacter</taxon>
    </lineage>
</organism>
<feature type="chain" id="PRO_5038713795" evidence="1">
    <location>
        <begin position="22"/>
        <end position="287"/>
    </location>
</feature>
<evidence type="ECO:0000313" key="3">
    <source>
        <dbReference type="Proteomes" id="UP000602260"/>
    </source>
</evidence>
<dbReference type="AlphaFoldDB" id="A0A8J6J2H1"/>
<gene>
    <name evidence="2" type="ORF">H8S55_01465</name>
</gene>
<protein>
    <submittedName>
        <fullName evidence="2">Uncharacterized protein</fullName>
    </submittedName>
</protein>
<sequence>MKQGSSWFLAAALLCTLLAGCSEKMPHLSATEGGVDAISPEEDTVMRCRVVAVDGENQLLLADVDGDHPDIYTLDASSVPLYRKETEGGTLLADGQLSAGAMIRVAFSGGIMETYPAQFGEVTGITFLPDEFDDRCGLYLRVLGDLWEKDEGLNHTAEYISVDLTATSLTPAERSAVAWSFARSHQAQPMELSYEQLCQEGYISGLDEEDAFPAWEDGILFTIAENDDPEGEAEPPLGQNKGKDTVSFHADKWRSALGAYGLSQCVAVQNDDGLWGEYTVNGGAWIS</sequence>
<evidence type="ECO:0000313" key="2">
    <source>
        <dbReference type="EMBL" id="MBC5716006.1"/>
    </source>
</evidence>
<keyword evidence="1" id="KW-0732">Signal</keyword>
<keyword evidence="3" id="KW-1185">Reference proteome</keyword>
<feature type="signal peptide" evidence="1">
    <location>
        <begin position="1"/>
        <end position="21"/>
    </location>
</feature>
<evidence type="ECO:0000256" key="1">
    <source>
        <dbReference type="SAM" id="SignalP"/>
    </source>
</evidence>